<name>A0A432MDA0_9BACT</name>
<dbReference type="SUPFAM" id="SSF56281">
    <property type="entry name" value="Metallo-hydrolase/oxidoreductase"/>
    <property type="match status" value="1"/>
</dbReference>
<dbReference type="Pfam" id="PF12706">
    <property type="entry name" value="Lactamase_B_2"/>
    <property type="match status" value="1"/>
</dbReference>
<evidence type="ECO:0000259" key="1">
    <source>
        <dbReference type="Pfam" id="PF12706"/>
    </source>
</evidence>
<dbReference type="PANTHER" id="PTHR43546">
    <property type="entry name" value="UPF0173 METAL-DEPENDENT HYDROLASE MJ1163-RELATED"/>
    <property type="match status" value="1"/>
</dbReference>
<dbReference type="InterPro" id="IPR036866">
    <property type="entry name" value="RibonucZ/Hydroxyglut_hydro"/>
</dbReference>
<dbReference type="InterPro" id="IPR050114">
    <property type="entry name" value="UPF0173_UPF0282_UlaG_hydrolase"/>
</dbReference>
<dbReference type="GO" id="GO:0016787">
    <property type="term" value="F:hydrolase activity"/>
    <property type="evidence" value="ECO:0007669"/>
    <property type="project" value="UniProtKB-KW"/>
</dbReference>
<keyword evidence="3" id="KW-1185">Reference proteome</keyword>
<keyword evidence="2" id="KW-0378">Hydrolase</keyword>
<dbReference type="EMBL" id="RYZH01000086">
    <property type="protein sequence ID" value="RUL81713.1"/>
    <property type="molecule type" value="Genomic_DNA"/>
</dbReference>
<evidence type="ECO:0000313" key="3">
    <source>
        <dbReference type="Proteomes" id="UP000280296"/>
    </source>
</evidence>
<organism evidence="2 3">
    <name type="scientific">Tautonia sociabilis</name>
    <dbReference type="NCBI Taxonomy" id="2080755"/>
    <lineage>
        <taxon>Bacteria</taxon>
        <taxon>Pseudomonadati</taxon>
        <taxon>Planctomycetota</taxon>
        <taxon>Planctomycetia</taxon>
        <taxon>Isosphaerales</taxon>
        <taxon>Isosphaeraceae</taxon>
        <taxon>Tautonia</taxon>
    </lineage>
</organism>
<protein>
    <submittedName>
        <fullName evidence="2">MBL fold metallo-hydrolase</fullName>
    </submittedName>
</protein>
<gene>
    <name evidence="2" type="ORF">TsocGM_24685</name>
</gene>
<comment type="caution">
    <text evidence="2">The sequence shown here is derived from an EMBL/GenBank/DDBJ whole genome shotgun (WGS) entry which is preliminary data.</text>
</comment>
<dbReference type="Proteomes" id="UP000280296">
    <property type="component" value="Unassembled WGS sequence"/>
</dbReference>
<accession>A0A432MDA0</accession>
<reference evidence="2 3" key="2">
    <citation type="submission" date="2019-01" db="EMBL/GenBank/DDBJ databases">
        <title>Tautonia sociabilis, a novel thermotolerant planctomycete of Isosphaeraceae family, isolated from a 4000 m deep subterranean habitat.</title>
        <authorList>
            <person name="Kovaleva O.L."/>
            <person name="Elcheninov A.G."/>
            <person name="Van Heerden E."/>
            <person name="Toshchakov S.V."/>
            <person name="Novikov A."/>
            <person name="Bonch-Osmolovskaya E.A."/>
            <person name="Kublanov I.V."/>
        </authorList>
    </citation>
    <scope>NUCLEOTIDE SEQUENCE [LARGE SCALE GENOMIC DNA]</scope>
    <source>
        <strain evidence="2 3">GM2012</strain>
    </source>
</reference>
<dbReference type="OrthoDB" id="9789133at2"/>
<feature type="domain" description="Metallo-beta-lactamase" evidence="1">
    <location>
        <begin position="67"/>
        <end position="242"/>
    </location>
</feature>
<proteinExistence type="predicted"/>
<dbReference type="Gene3D" id="3.60.15.10">
    <property type="entry name" value="Ribonuclease Z/Hydroxyacylglutathione hydrolase-like"/>
    <property type="match status" value="1"/>
</dbReference>
<evidence type="ECO:0000313" key="2">
    <source>
        <dbReference type="EMBL" id="RUL81713.1"/>
    </source>
</evidence>
<reference evidence="2 3" key="1">
    <citation type="submission" date="2018-12" db="EMBL/GenBank/DDBJ databases">
        <authorList>
            <person name="Toschakov S.V."/>
        </authorList>
    </citation>
    <scope>NUCLEOTIDE SEQUENCE [LARGE SCALE GENOMIC DNA]</scope>
    <source>
        <strain evidence="2 3">GM2012</strain>
    </source>
</reference>
<dbReference type="InterPro" id="IPR001279">
    <property type="entry name" value="Metallo-B-lactamas"/>
</dbReference>
<dbReference type="AlphaFoldDB" id="A0A432MDA0"/>
<sequence>MIQPVKKGAELAIEIRETVPEPGTIAVWWLGQSGFVYKSRFGTLVIDPYLSESLTIKYEGTDTPHIRMTECPLRGDEVPGVDLVLASHKHTDHLDARTLSPMLGANPSAELCVPEALIHHSEKLGLPSKRLVGLDDGWEYERAGFKVRALPSAHEGLDKDAAGLCLYLGFVVEADGVRFYHSGDSVVYDGLAENLGPGPFDAFFLPINGWDPRRRVPGNMSAAEAVELANTCRPRWLVPHHYDLFTFNTVPVAEFIEAARGLTAGVEPVVLRCGQRWEIRS</sequence>